<organism evidence="3">
    <name type="scientific">hydrothermal vent metagenome</name>
    <dbReference type="NCBI Taxonomy" id="652676"/>
    <lineage>
        <taxon>unclassified sequences</taxon>
        <taxon>metagenomes</taxon>
        <taxon>ecological metagenomes</taxon>
    </lineage>
</organism>
<dbReference type="AlphaFoldDB" id="A0A3B0SH94"/>
<evidence type="ECO:0000313" key="3">
    <source>
        <dbReference type="EMBL" id="VAW05591.1"/>
    </source>
</evidence>
<accession>A0A3B0SH94</accession>
<feature type="region of interest" description="Disordered" evidence="1">
    <location>
        <begin position="138"/>
        <end position="191"/>
    </location>
</feature>
<feature type="transmembrane region" description="Helical" evidence="2">
    <location>
        <begin position="20"/>
        <end position="39"/>
    </location>
</feature>
<proteinExistence type="predicted"/>
<feature type="compositionally biased region" description="Low complexity" evidence="1">
    <location>
        <begin position="149"/>
        <end position="168"/>
    </location>
</feature>
<reference evidence="3" key="1">
    <citation type="submission" date="2018-06" db="EMBL/GenBank/DDBJ databases">
        <authorList>
            <person name="Zhirakovskaya E."/>
        </authorList>
    </citation>
    <scope>NUCLEOTIDE SEQUENCE</scope>
</reference>
<gene>
    <name evidence="3" type="ORF">MNBD_ACTINO01-1879</name>
</gene>
<dbReference type="EMBL" id="UOEI01000435">
    <property type="protein sequence ID" value="VAW05591.1"/>
    <property type="molecule type" value="Genomic_DNA"/>
</dbReference>
<keyword evidence="2" id="KW-0472">Membrane</keyword>
<sequence length="191" mass="20872">MMAIVFGAYFLLRNWNGDVTLLIAVGGVAVAGVLVYRVYQSRVERTRADKIERADVASLKEQVERMLAETANRILDVEGRPGLVVSPKAGDHFHKAVSKFVSVDEAFGTATSTYQLRALVSQLDEALWRLEAAEAVVNGQDVPPRPEATQPSRTQPPSASSSSMTSLSRDAVTKWVDGGSDGSHRRRRRSC</sequence>
<protein>
    <submittedName>
        <fullName evidence="3">Uncharacterized protein</fullName>
    </submittedName>
</protein>
<keyword evidence="2" id="KW-1133">Transmembrane helix</keyword>
<name>A0A3B0SH94_9ZZZZ</name>
<keyword evidence="2" id="KW-0812">Transmembrane</keyword>
<evidence type="ECO:0000256" key="2">
    <source>
        <dbReference type="SAM" id="Phobius"/>
    </source>
</evidence>
<evidence type="ECO:0000256" key="1">
    <source>
        <dbReference type="SAM" id="MobiDB-lite"/>
    </source>
</evidence>